<comment type="caution">
    <text evidence="2">The sequence shown here is derived from an EMBL/GenBank/DDBJ whole genome shotgun (WGS) entry which is preliminary data.</text>
</comment>
<organism evidence="2 3">
    <name type="scientific">Stephania yunnanensis</name>
    <dbReference type="NCBI Taxonomy" id="152371"/>
    <lineage>
        <taxon>Eukaryota</taxon>
        <taxon>Viridiplantae</taxon>
        <taxon>Streptophyta</taxon>
        <taxon>Embryophyta</taxon>
        <taxon>Tracheophyta</taxon>
        <taxon>Spermatophyta</taxon>
        <taxon>Magnoliopsida</taxon>
        <taxon>Ranunculales</taxon>
        <taxon>Menispermaceae</taxon>
        <taxon>Menispermoideae</taxon>
        <taxon>Cissampelideae</taxon>
        <taxon>Stephania</taxon>
    </lineage>
</organism>
<evidence type="ECO:0000313" key="3">
    <source>
        <dbReference type="Proteomes" id="UP001420932"/>
    </source>
</evidence>
<evidence type="ECO:0000256" key="1">
    <source>
        <dbReference type="SAM" id="SignalP"/>
    </source>
</evidence>
<dbReference type="EMBL" id="JBBNAF010000003">
    <property type="protein sequence ID" value="KAK9160774.1"/>
    <property type="molecule type" value="Genomic_DNA"/>
</dbReference>
<gene>
    <name evidence="2" type="ORF">Syun_007115</name>
</gene>
<protein>
    <submittedName>
        <fullName evidence="2">Uncharacterized protein</fullName>
    </submittedName>
</protein>
<dbReference type="AlphaFoldDB" id="A0AAP0KZN5"/>
<keyword evidence="1" id="KW-0732">Signal</keyword>
<keyword evidence="3" id="KW-1185">Reference proteome</keyword>
<accession>A0AAP0KZN5</accession>
<feature type="chain" id="PRO_5042817934" evidence="1">
    <location>
        <begin position="21"/>
        <end position="143"/>
    </location>
</feature>
<evidence type="ECO:0000313" key="2">
    <source>
        <dbReference type="EMBL" id="KAK9160774.1"/>
    </source>
</evidence>
<feature type="signal peptide" evidence="1">
    <location>
        <begin position="1"/>
        <end position="20"/>
    </location>
</feature>
<dbReference type="Proteomes" id="UP001420932">
    <property type="component" value="Unassembled WGS sequence"/>
</dbReference>
<reference evidence="2 3" key="1">
    <citation type="submission" date="2024-01" db="EMBL/GenBank/DDBJ databases">
        <title>Genome assemblies of Stephania.</title>
        <authorList>
            <person name="Yang L."/>
        </authorList>
    </citation>
    <scope>NUCLEOTIDE SEQUENCE [LARGE SCALE GENOMIC DNA]</scope>
    <source>
        <strain evidence="2">YNDBR</strain>
        <tissue evidence="2">Leaf</tissue>
    </source>
</reference>
<proteinExistence type="predicted"/>
<sequence length="143" mass="16230">MAAVRLQAGLMLVPIMRIVARCTKNTMNPIGKGAKSYTTQQFNQSIPYHTQPIKSNNIYVHEGSMTRMIFYLVSDDSSSSSSSSLFQLIRLCREKAKLKIKQKRKSDQLHPCRRGAVDWGLGLRSDSEPTMWRPQTTQLNGLR</sequence>
<name>A0AAP0KZN5_9MAGN</name>